<comment type="similarity">
    <text evidence="2">Belongs to the oxygen-dependent FAD-linked oxidoreductase family.</text>
</comment>
<dbReference type="GO" id="GO:0005576">
    <property type="term" value="C:extracellular region"/>
    <property type="evidence" value="ECO:0000318"/>
    <property type="project" value="GO_Central"/>
</dbReference>
<comment type="cofactor">
    <cofactor evidence="1">
        <name>FAD</name>
        <dbReference type="ChEBI" id="CHEBI:57692"/>
    </cofactor>
</comment>
<dbReference type="InParanoid" id="A7F7H2"/>
<dbReference type="InterPro" id="IPR016166">
    <property type="entry name" value="FAD-bd_PCMH"/>
</dbReference>
<dbReference type="Gene3D" id="3.40.462.20">
    <property type="match status" value="1"/>
</dbReference>
<dbReference type="GO" id="GO:0044550">
    <property type="term" value="P:secondary metabolite biosynthetic process"/>
    <property type="evidence" value="ECO:0000318"/>
    <property type="project" value="GO_Central"/>
</dbReference>
<gene>
    <name evidence="7" type="ORF">SS1G_13552</name>
</gene>
<dbReference type="EMBL" id="CH476646">
    <property type="protein sequence ID" value="EDN98693.1"/>
    <property type="molecule type" value="Genomic_DNA"/>
</dbReference>
<dbReference type="InterPro" id="IPR016167">
    <property type="entry name" value="FAD-bd_PCMH_sub1"/>
</dbReference>
<evidence type="ECO:0000259" key="6">
    <source>
        <dbReference type="PROSITE" id="PS51387"/>
    </source>
</evidence>
<keyword evidence="4" id="KW-0274">FAD</keyword>
<dbReference type="KEGG" id="ssl:SS1G_13552"/>
<dbReference type="InterPro" id="IPR016169">
    <property type="entry name" value="FAD-bd_PCMH_sub2"/>
</dbReference>
<keyword evidence="5" id="KW-0560">Oxidoreductase</keyword>
<dbReference type="Pfam" id="PF08031">
    <property type="entry name" value="BBE"/>
    <property type="match status" value="1"/>
</dbReference>
<reference evidence="8" key="1">
    <citation type="journal article" date="2011" name="PLoS Genet.">
        <title>Genomic analysis of the necrotrophic fungal pathogens Sclerotinia sclerotiorum and Botrytis cinerea.</title>
        <authorList>
            <person name="Amselem J."/>
            <person name="Cuomo C.A."/>
            <person name="van Kan J.A."/>
            <person name="Viaud M."/>
            <person name="Benito E.P."/>
            <person name="Couloux A."/>
            <person name="Coutinho P.M."/>
            <person name="de Vries R.P."/>
            <person name="Dyer P.S."/>
            <person name="Fillinger S."/>
            <person name="Fournier E."/>
            <person name="Gout L."/>
            <person name="Hahn M."/>
            <person name="Kohn L."/>
            <person name="Lapalu N."/>
            <person name="Plummer K.M."/>
            <person name="Pradier J.M."/>
            <person name="Quevillon E."/>
            <person name="Sharon A."/>
            <person name="Simon A."/>
            <person name="ten Have A."/>
            <person name="Tudzynski B."/>
            <person name="Tudzynski P."/>
            <person name="Wincker P."/>
            <person name="Andrew M."/>
            <person name="Anthouard V."/>
            <person name="Beever R.E."/>
            <person name="Beffa R."/>
            <person name="Benoit I."/>
            <person name="Bouzid O."/>
            <person name="Brault B."/>
            <person name="Chen Z."/>
            <person name="Choquer M."/>
            <person name="Collemare J."/>
            <person name="Cotton P."/>
            <person name="Danchin E.G."/>
            <person name="Da Silva C."/>
            <person name="Gautier A."/>
            <person name="Giraud C."/>
            <person name="Giraud T."/>
            <person name="Gonzalez C."/>
            <person name="Grossetete S."/>
            <person name="Guldener U."/>
            <person name="Henrissat B."/>
            <person name="Howlett B.J."/>
            <person name="Kodira C."/>
            <person name="Kretschmer M."/>
            <person name="Lappartient A."/>
            <person name="Leroch M."/>
            <person name="Levis C."/>
            <person name="Mauceli E."/>
            <person name="Neuveglise C."/>
            <person name="Oeser B."/>
            <person name="Pearson M."/>
            <person name="Poulain J."/>
            <person name="Poussereau N."/>
            <person name="Quesneville H."/>
            <person name="Rascle C."/>
            <person name="Schumacher J."/>
            <person name="Segurens B."/>
            <person name="Sexton A."/>
            <person name="Silva E."/>
            <person name="Sirven C."/>
            <person name="Soanes D.M."/>
            <person name="Talbot N.J."/>
            <person name="Templeton M."/>
            <person name="Yandava C."/>
            <person name="Yarden O."/>
            <person name="Zeng Q."/>
            <person name="Rollins J.A."/>
            <person name="Lebrun M.H."/>
            <person name="Dickman M."/>
        </authorList>
    </citation>
    <scope>NUCLEOTIDE SEQUENCE [LARGE SCALE GENOMIC DNA]</scope>
    <source>
        <strain evidence="8">ATCC 18683 / 1980 / Ss-1</strain>
    </source>
</reference>
<protein>
    <recommendedName>
        <fullName evidence="6">FAD-binding PCMH-type domain-containing protein</fullName>
    </recommendedName>
</protein>
<dbReference type="InterPro" id="IPR012951">
    <property type="entry name" value="BBE"/>
</dbReference>
<evidence type="ECO:0000256" key="4">
    <source>
        <dbReference type="ARBA" id="ARBA00022827"/>
    </source>
</evidence>
<name>A7F7H2_SCLS1</name>
<dbReference type="GO" id="GO:0071949">
    <property type="term" value="F:FAD binding"/>
    <property type="evidence" value="ECO:0007669"/>
    <property type="project" value="InterPro"/>
</dbReference>
<dbReference type="InterPro" id="IPR050416">
    <property type="entry name" value="FAD-linked_Oxidoreductase"/>
</dbReference>
<dbReference type="PANTHER" id="PTHR42973">
    <property type="entry name" value="BINDING OXIDOREDUCTASE, PUTATIVE (AFU_ORTHOLOGUE AFUA_1G17690)-RELATED"/>
    <property type="match status" value="1"/>
</dbReference>
<accession>A7F7H2</accession>
<dbReference type="PANTHER" id="PTHR42973:SF9">
    <property type="entry name" value="FAD-BINDING PCMH-TYPE DOMAIN-CONTAINING PROTEIN-RELATED"/>
    <property type="match status" value="1"/>
</dbReference>
<proteinExistence type="inferred from homology"/>
<evidence type="ECO:0000256" key="3">
    <source>
        <dbReference type="ARBA" id="ARBA00022630"/>
    </source>
</evidence>
<organism evidence="7 8">
    <name type="scientific">Sclerotinia sclerotiorum (strain ATCC 18683 / 1980 / Ss-1)</name>
    <name type="common">White mold</name>
    <name type="synonym">Whetzelinia sclerotiorum</name>
    <dbReference type="NCBI Taxonomy" id="665079"/>
    <lineage>
        <taxon>Eukaryota</taxon>
        <taxon>Fungi</taxon>
        <taxon>Dikarya</taxon>
        <taxon>Ascomycota</taxon>
        <taxon>Pezizomycotina</taxon>
        <taxon>Leotiomycetes</taxon>
        <taxon>Helotiales</taxon>
        <taxon>Sclerotiniaceae</taxon>
        <taxon>Sclerotinia</taxon>
    </lineage>
</organism>
<keyword evidence="8" id="KW-1185">Reference proteome</keyword>
<evidence type="ECO:0000256" key="2">
    <source>
        <dbReference type="ARBA" id="ARBA00005466"/>
    </source>
</evidence>
<feature type="domain" description="FAD-binding PCMH-type" evidence="6">
    <location>
        <begin position="91"/>
        <end position="263"/>
    </location>
</feature>
<keyword evidence="3" id="KW-0285">Flavoprotein</keyword>
<sequence>MSAYAFFRVFNLLKTPLENVHCWCSSVSDNIMDISTLSKSILSVALTSNITTSIATNFTYDLQPLLSSSAEIYYPGSEGYINATTRWDAYTKPGLDVVVKVACEEDVQETIRYANSHSVPFLAISGGHATSSTLLEIKSGIGIYLRGLSGVSISPTDKSQALILGGTLSGEVISELWDLGKQTATGACDCVGFISPVLGGGHGWLEGRYGLMADNLISARVVLANGTAVTVDNTQHSDLFWGLRGAGHNFGIVTSIYYQIYDRTPDIDSFATATFTFTQDRLEEVFSIANQWLAAKYRPVELMYMGLIAFDPIVDSKPIVQFQLRWQGADNIPDEYTDPLNALNPVSVIQSHISLLNINALTGASPSGPACVDEIGRQLFPTDLDSWNVASLRAVLDIFSTFPASFSNSLMLLEGYATNRVLEIPSDSTAYALRSKQLLAAPFFTYPPNDETLQRDMIKLGKQIRNVMLNGTGEKLHAYVNYATGDESQEALYGYEPWRLERLRKLKKEYDPLGRFNFFGPIKM</sequence>
<dbReference type="Gene3D" id="3.30.43.10">
    <property type="entry name" value="Uridine Diphospho-n-acetylenolpyruvylglucosamine Reductase, domain 2"/>
    <property type="match status" value="1"/>
</dbReference>
<evidence type="ECO:0000313" key="7">
    <source>
        <dbReference type="EMBL" id="EDN98693.1"/>
    </source>
</evidence>
<dbReference type="STRING" id="665079.A7F7H2"/>
<evidence type="ECO:0000313" key="8">
    <source>
        <dbReference type="Proteomes" id="UP000001312"/>
    </source>
</evidence>
<dbReference type="Pfam" id="PF01565">
    <property type="entry name" value="FAD_binding_4"/>
    <property type="match status" value="1"/>
</dbReference>
<dbReference type="RefSeq" id="XP_001585313.1">
    <property type="nucleotide sequence ID" value="XM_001585263.1"/>
</dbReference>
<dbReference type="PROSITE" id="PS51387">
    <property type="entry name" value="FAD_PCMH"/>
    <property type="match status" value="1"/>
</dbReference>
<dbReference type="InterPro" id="IPR036318">
    <property type="entry name" value="FAD-bd_PCMH-like_sf"/>
</dbReference>
<dbReference type="Proteomes" id="UP000001312">
    <property type="component" value="Unassembled WGS sequence"/>
</dbReference>
<dbReference type="GeneID" id="5481483"/>
<dbReference type="GO" id="GO:0016491">
    <property type="term" value="F:oxidoreductase activity"/>
    <property type="evidence" value="ECO:0007669"/>
    <property type="project" value="UniProtKB-KW"/>
</dbReference>
<dbReference type="Gene3D" id="3.30.465.10">
    <property type="match status" value="1"/>
</dbReference>
<dbReference type="InterPro" id="IPR006094">
    <property type="entry name" value="Oxid_FAD_bind_N"/>
</dbReference>
<dbReference type="AlphaFoldDB" id="A7F7H2"/>
<evidence type="ECO:0000256" key="1">
    <source>
        <dbReference type="ARBA" id="ARBA00001974"/>
    </source>
</evidence>
<dbReference type="SUPFAM" id="SSF56176">
    <property type="entry name" value="FAD-binding/transporter-associated domain-like"/>
    <property type="match status" value="1"/>
</dbReference>
<evidence type="ECO:0000256" key="5">
    <source>
        <dbReference type="ARBA" id="ARBA00023002"/>
    </source>
</evidence>